<proteinExistence type="predicted"/>
<dbReference type="Gene3D" id="3.90.280.10">
    <property type="entry name" value="PEBP-like"/>
    <property type="match status" value="1"/>
</dbReference>
<reference evidence="2 3" key="1">
    <citation type="submission" date="2024-09" db="EMBL/GenBank/DDBJ databases">
        <authorList>
            <person name="Sun Q."/>
            <person name="Mori K."/>
        </authorList>
    </citation>
    <scope>NUCLEOTIDE SEQUENCE [LARGE SCALE GENOMIC DNA]</scope>
    <source>
        <strain evidence="2 3">TBRC 5777</strain>
    </source>
</reference>
<dbReference type="PANTHER" id="PTHR30289:SF1">
    <property type="entry name" value="PEBP (PHOSPHATIDYLETHANOLAMINE-BINDING PROTEIN) FAMILY PROTEIN"/>
    <property type="match status" value="1"/>
</dbReference>
<name>A0ABV6JT00_9PROT</name>
<dbReference type="CDD" id="cd00865">
    <property type="entry name" value="PEBP_bact_arch"/>
    <property type="match status" value="1"/>
</dbReference>
<dbReference type="InterPro" id="IPR005247">
    <property type="entry name" value="YbhB_YbcL/LppC-like"/>
</dbReference>
<dbReference type="PANTHER" id="PTHR30289">
    <property type="entry name" value="UNCHARACTERIZED PROTEIN YBCL-RELATED"/>
    <property type="match status" value="1"/>
</dbReference>
<comment type="caution">
    <text evidence="2">The sequence shown here is derived from an EMBL/GenBank/DDBJ whole genome shotgun (WGS) entry which is preliminary data.</text>
</comment>
<dbReference type="SUPFAM" id="SSF49777">
    <property type="entry name" value="PEBP-like"/>
    <property type="match status" value="1"/>
</dbReference>
<evidence type="ECO:0000313" key="2">
    <source>
        <dbReference type="EMBL" id="MFC0408851.1"/>
    </source>
</evidence>
<dbReference type="GO" id="GO:0004860">
    <property type="term" value="F:protein kinase inhibitor activity"/>
    <property type="evidence" value="ECO:0007669"/>
    <property type="project" value="UniProtKB-KW"/>
</dbReference>
<evidence type="ECO:0000313" key="3">
    <source>
        <dbReference type="Proteomes" id="UP001589865"/>
    </source>
</evidence>
<keyword evidence="3" id="KW-1185">Reference proteome</keyword>
<organism evidence="2 3">
    <name type="scientific">Roseomonas elaeocarpi</name>
    <dbReference type="NCBI Taxonomy" id="907779"/>
    <lineage>
        <taxon>Bacteria</taxon>
        <taxon>Pseudomonadati</taxon>
        <taxon>Pseudomonadota</taxon>
        <taxon>Alphaproteobacteria</taxon>
        <taxon>Acetobacterales</taxon>
        <taxon>Roseomonadaceae</taxon>
        <taxon>Roseomonas</taxon>
    </lineage>
</organism>
<gene>
    <name evidence="2" type="ORF">ACFFGY_11355</name>
</gene>
<sequence>MLEKLPSGLGRALQGLRAGLDAITFNSAEVVEVPDTLQLSSPAFQSGEPLPARFTEDGERMSPPLRWSGVPAETQALVLLVEDADSPTPQPLVHAIVTGLPPRDDALDEDDLPGPAGGPDGDPVDTAGMGRNSFLKAGWLPPDPPSGHGAHRYCFQIFALDTVPDFDGAPGRGALRDALRGHVLAKGMLIGTYARP</sequence>
<protein>
    <submittedName>
        <fullName evidence="2">YbhB/YbcL family Raf kinase inhibitor-like protein</fullName>
    </submittedName>
</protein>
<dbReference type="InterPro" id="IPR008914">
    <property type="entry name" value="PEBP"/>
</dbReference>
<accession>A0ABV6JT00</accession>
<dbReference type="NCBIfam" id="TIGR00481">
    <property type="entry name" value="YbhB/YbcL family Raf kinase inhibitor-like protein"/>
    <property type="match status" value="1"/>
</dbReference>
<dbReference type="RefSeq" id="WP_377044598.1">
    <property type="nucleotide sequence ID" value="NZ_JBHLUN010000007.1"/>
</dbReference>
<dbReference type="Pfam" id="PF01161">
    <property type="entry name" value="PBP"/>
    <property type="match status" value="1"/>
</dbReference>
<dbReference type="Proteomes" id="UP001589865">
    <property type="component" value="Unassembled WGS sequence"/>
</dbReference>
<evidence type="ECO:0000256" key="1">
    <source>
        <dbReference type="SAM" id="MobiDB-lite"/>
    </source>
</evidence>
<feature type="region of interest" description="Disordered" evidence="1">
    <location>
        <begin position="100"/>
        <end position="130"/>
    </location>
</feature>
<dbReference type="InterPro" id="IPR036610">
    <property type="entry name" value="PEBP-like_sf"/>
</dbReference>
<keyword evidence="2" id="KW-0649">Protein kinase inhibitor</keyword>
<dbReference type="EMBL" id="JBHLUN010000007">
    <property type="protein sequence ID" value="MFC0408851.1"/>
    <property type="molecule type" value="Genomic_DNA"/>
</dbReference>